<gene>
    <name evidence="1" type="ORF">COB20_07350</name>
</gene>
<comment type="caution">
    <text evidence="1">The sequence shown here is derived from an EMBL/GenBank/DDBJ whole genome shotgun (WGS) entry which is preliminary data.</text>
</comment>
<dbReference type="Proteomes" id="UP000218767">
    <property type="component" value="Unassembled WGS sequence"/>
</dbReference>
<sequence>MYLDMDLKHFAANVTKFSTRKLQLHGFFGRKRCTRKGNMSAPKASEMILTQLLVHDSLNKS</sequence>
<evidence type="ECO:0000313" key="2">
    <source>
        <dbReference type="Proteomes" id="UP000218767"/>
    </source>
</evidence>
<accession>A0A2A4X5D1</accession>
<organism evidence="1 2">
    <name type="scientific">SAR86 cluster bacterium</name>
    <dbReference type="NCBI Taxonomy" id="2030880"/>
    <lineage>
        <taxon>Bacteria</taxon>
        <taxon>Pseudomonadati</taxon>
        <taxon>Pseudomonadota</taxon>
        <taxon>Gammaproteobacteria</taxon>
        <taxon>SAR86 cluster</taxon>
    </lineage>
</organism>
<dbReference type="AlphaFoldDB" id="A0A2A4X5D1"/>
<name>A0A2A4X5D1_9GAMM</name>
<reference evidence="2" key="1">
    <citation type="submission" date="2017-08" db="EMBL/GenBank/DDBJ databases">
        <title>A dynamic microbial community with high functional redundancy inhabits the cold, oxic subseafloor aquifer.</title>
        <authorList>
            <person name="Tully B.J."/>
            <person name="Wheat C.G."/>
            <person name="Glazer B.T."/>
            <person name="Huber J.A."/>
        </authorList>
    </citation>
    <scope>NUCLEOTIDE SEQUENCE [LARGE SCALE GENOMIC DNA]</scope>
</reference>
<protein>
    <submittedName>
        <fullName evidence="1">Uncharacterized protein</fullName>
    </submittedName>
</protein>
<proteinExistence type="predicted"/>
<evidence type="ECO:0000313" key="1">
    <source>
        <dbReference type="EMBL" id="PCI77724.1"/>
    </source>
</evidence>
<dbReference type="EMBL" id="NVUL01000043">
    <property type="protein sequence ID" value="PCI77724.1"/>
    <property type="molecule type" value="Genomic_DNA"/>
</dbReference>